<dbReference type="Proteomes" id="UP000727993">
    <property type="component" value="Unassembled WGS sequence"/>
</dbReference>
<dbReference type="PANTHER" id="PTHR34478">
    <property type="entry name" value="PROTEIN LEMA"/>
    <property type="match status" value="1"/>
</dbReference>
<name>A0A936TG77_9ACTN</name>
<keyword evidence="5 6" id="KW-0472">Membrane</keyword>
<proteinExistence type="inferred from homology"/>
<comment type="caution">
    <text evidence="7">The sequence shown here is derived from an EMBL/GenBank/DDBJ whole genome shotgun (WGS) entry which is preliminary data.</text>
</comment>
<dbReference type="InterPro" id="IPR023353">
    <property type="entry name" value="LemA-like_dom_sf"/>
</dbReference>
<evidence type="ECO:0000256" key="2">
    <source>
        <dbReference type="ARBA" id="ARBA00008854"/>
    </source>
</evidence>
<evidence type="ECO:0000313" key="7">
    <source>
        <dbReference type="EMBL" id="MBK9298529.1"/>
    </source>
</evidence>
<evidence type="ECO:0000256" key="6">
    <source>
        <dbReference type="SAM" id="Phobius"/>
    </source>
</evidence>
<dbReference type="GO" id="GO:0016020">
    <property type="term" value="C:membrane"/>
    <property type="evidence" value="ECO:0007669"/>
    <property type="project" value="UniProtKB-SubCell"/>
</dbReference>
<evidence type="ECO:0000256" key="1">
    <source>
        <dbReference type="ARBA" id="ARBA00004167"/>
    </source>
</evidence>
<dbReference type="InterPro" id="IPR007156">
    <property type="entry name" value="MamQ_LemA"/>
</dbReference>
<gene>
    <name evidence="7" type="ORF">IPN02_17220</name>
</gene>
<dbReference type="EMBL" id="JADJZA010000009">
    <property type="protein sequence ID" value="MBK9298529.1"/>
    <property type="molecule type" value="Genomic_DNA"/>
</dbReference>
<evidence type="ECO:0000256" key="4">
    <source>
        <dbReference type="ARBA" id="ARBA00022989"/>
    </source>
</evidence>
<comment type="subcellular location">
    <subcellularLocation>
        <location evidence="1">Membrane</location>
        <topology evidence="1">Single-pass membrane protein</topology>
    </subcellularLocation>
</comment>
<organism evidence="7 8">
    <name type="scientific">Candidatus Neomicrothrix subdominans</name>
    <dbReference type="NCBI Taxonomy" id="2954438"/>
    <lineage>
        <taxon>Bacteria</taxon>
        <taxon>Bacillati</taxon>
        <taxon>Actinomycetota</taxon>
        <taxon>Acidimicrobiia</taxon>
        <taxon>Acidimicrobiales</taxon>
        <taxon>Microthrixaceae</taxon>
        <taxon>Candidatus Neomicrothrix</taxon>
    </lineage>
</organism>
<reference evidence="7 8" key="1">
    <citation type="submission" date="2020-10" db="EMBL/GenBank/DDBJ databases">
        <title>Connecting structure to function with the recovery of over 1000 high-quality activated sludge metagenome-assembled genomes encoding full-length rRNA genes using long-read sequencing.</title>
        <authorList>
            <person name="Singleton C.M."/>
            <person name="Petriglieri F."/>
            <person name="Kristensen J.M."/>
            <person name="Kirkegaard R.H."/>
            <person name="Michaelsen T.Y."/>
            <person name="Andersen M.H."/>
            <person name="Karst S.M."/>
            <person name="Dueholm M.S."/>
            <person name="Nielsen P.H."/>
            <person name="Albertsen M."/>
        </authorList>
    </citation>
    <scope>NUCLEOTIDE SEQUENCE [LARGE SCALE GENOMIC DNA]</scope>
    <source>
        <strain evidence="7">Lyne_18-Q3-R50-59_MAXAC.006</strain>
    </source>
</reference>
<feature type="transmembrane region" description="Helical" evidence="6">
    <location>
        <begin position="6"/>
        <end position="26"/>
    </location>
</feature>
<dbReference type="Gene3D" id="1.20.1440.20">
    <property type="entry name" value="LemA-like domain"/>
    <property type="match status" value="1"/>
</dbReference>
<dbReference type="PANTHER" id="PTHR34478:SF2">
    <property type="entry name" value="MEMBRANE PROTEIN"/>
    <property type="match status" value="1"/>
</dbReference>
<evidence type="ECO:0000256" key="5">
    <source>
        <dbReference type="ARBA" id="ARBA00023136"/>
    </source>
</evidence>
<keyword evidence="4 6" id="KW-1133">Transmembrane helix</keyword>
<accession>A0A936TG77</accession>
<dbReference type="AlphaFoldDB" id="A0A936TG77"/>
<sequence>MTVLIVLLVIVLLVVIGGGLYLMGAYNGLVKLRNKIESAFAQIDVQLNRRHDLIPNLVETVKGYATHERATLEGVIAARNAAVAAEGPEAQAEAEGVLSGMLKQVFALSEAYPDLKANTQFLDLQRQLSETEDRIAYSRQYFNDNVRTYNTKIQSFPQSLIANKMGFTERAYFQADEASRANVQVEF</sequence>
<keyword evidence="3 6" id="KW-0812">Transmembrane</keyword>
<protein>
    <submittedName>
        <fullName evidence="7">LemA family protein</fullName>
    </submittedName>
</protein>
<evidence type="ECO:0000256" key="3">
    <source>
        <dbReference type="ARBA" id="ARBA00022692"/>
    </source>
</evidence>
<evidence type="ECO:0000313" key="8">
    <source>
        <dbReference type="Proteomes" id="UP000727993"/>
    </source>
</evidence>
<comment type="similarity">
    <text evidence="2">Belongs to the LemA family.</text>
</comment>
<dbReference type="SUPFAM" id="SSF140478">
    <property type="entry name" value="LemA-like"/>
    <property type="match status" value="1"/>
</dbReference>
<dbReference type="Pfam" id="PF04011">
    <property type="entry name" value="LemA"/>
    <property type="match status" value="1"/>
</dbReference>